<accession>A0A8H8NSM5</accession>
<dbReference type="PANTHER" id="PTHR11085:SF8">
    <property type="entry name" value="NAD-DEPENDENT HISTONE DEACETYLASE HST3"/>
    <property type="match status" value="1"/>
</dbReference>
<reference evidence="3" key="1">
    <citation type="submission" date="2020-05" db="EMBL/GenBank/DDBJ databases">
        <title>Evolutionary and genomic comparisons of hybrid uninucleate and nonhybrid Rhizoctonia fungi.</title>
        <authorList>
            <person name="Li C."/>
            <person name="Chen X."/>
        </authorList>
    </citation>
    <scope>NUCLEOTIDE SEQUENCE</scope>
    <source>
        <strain evidence="3">AG-1 IA</strain>
    </source>
</reference>
<name>A0A8H8NSM5_9AGAM</name>
<dbReference type="GO" id="GO:0005634">
    <property type="term" value="C:nucleus"/>
    <property type="evidence" value="ECO:0007669"/>
    <property type="project" value="TreeGrafter"/>
</dbReference>
<dbReference type="AlphaFoldDB" id="A0A8H8NSM5"/>
<dbReference type="SUPFAM" id="SSF52467">
    <property type="entry name" value="DHS-like NAD/FAD-binding domain"/>
    <property type="match status" value="1"/>
</dbReference>
<evidence type="ECO:0000256" key="1">
    <source>
        <dbReference type="ARBA" id="ARBA00004173"/>
    </source>
</evidence>
<dbReference type="InterPro" id="IPR003000">
    <property type="entry name" value="Sirtuin"/>
</dbReference>
<dbReference type="KEGG" id="rsx:RhiXN_02414"/>
<protein>
    <submittedName>
        <fullName evidence="3">NAD-dependent histone deacetylase SIR2</fullName>
    </submittedName>
</protein>
<evidence type="ECO:0000313" key="4">
    <source>
        <dbReference type="Proteomes" id="UP000650533"/>
    </source>
</evidence>
<dbReference type="InterPro" id="IPR029035">
    <property type="entry name" value="DHS-like_NAD/FAD-binding_dom"/>
</dbReference>
<keyword evidence="2" id="KW-0496">Mitochondrion</keyword>
<evidence type="ECO:0000313" key="3">
    <source>
        <dbReference type="EMBL" id="QRW17492.1"/>
    </source>
</evidence>
<gene>
    <name evidence="3" type="ORF">RhiXN_02414</name>
</gene>
<dbReference type="PANTHER" id="PTHR11085">
    <property type="entry name" value="NAD-DEPENDENT PROTEIN DEACYLASE SIRTUIN-5, MITOCHONDRIAL-RELATED"/>
    <property type="match status" value="1"/>
</dbReference>
<organism evidence="3 4">
    <name type="scientific">Rhizoctonia solani</name>
    <dbReference type="NCBI Taxonomy" id="456999"/>
    <lineage>
        <taxon>Eukaryota</taxon>
        <taxon>Fungi</taxon>
        <taxon>Dikarya</taxon>
        <taxon>Basidiomycota</taxon>
        <taxon>Agaricomycotina</taxon>
        <taxon>Agaricomycetes</taxon>
        <taxon>Cantharellales</taxon>
        <taxon>Ceratobasidiaceae</taxon>
        <taxon>Rhizoctonia</taxon>
    </lineage>
</organism>
<dbReference type="GeneID" id="67024696"/>
<dbReference type="GO" id="GO:0017136">
    <property type="term" value="F:histone deacetylase activity, NAD-dependent"/>
    <property type="evidence" value="ECO:0007669"/>
    <property type="project" value="TreeGrafter"/>
</dbReference>
<evidence type="ECO:0000256" key="2">
    <source>
        <dbReference type="ARBA" id="ARBA00023128"/>
    </source>
</evidence>
<dbReference type="Proteomes" id="UP000650533">
    <property type="component" value="Chromosome 3"/>
</dbReference>
<dbReference type="RefSeq" id="XP_043177729.1">
    <property type="nucleotide sequence ID" value="XM_043322233.1"/>
</dbReference>
<sequence>MSNATRGKLYSLLADSGRKSAQRVLEGVANSRCMIICGAGILVEAQIPDYCSPGGLMSLKFRIFNKKVAGKDVFANTNAAGGLHVKVLNYIMTSLRQHACVAPVTDFHCLIQTMLNTDRAVKCLTCNFDGLETRDQPNLATKVIELHGKNNTISCLSGHTISTNGEIIGYEDMFMQGDEVPCPTCSTSGWEQSKGNKRLCNLNVVHLLRPGVYLDERFIPSMSSGEDSRNELCDLVASCQVLLILDAQECARYILNSIAQQNEFDVQRGKEIWLELLERELSGTSAEALEPLTIPVCCICSHPMEDVLLACTSCNQYFCFKSPEHKLGRMCVSLDRFSPSQPIPFNERKSQFVCPECYNHEEGKMYPHFVAAPRFFHHSVESPKKLRVVMFHLGQFWPISEHLEGCIVSAWKAEVWACLTTQIRLQDLSESPTMVIERRAKIITGVLFILD</sequence>
<dbReference type="GO" id="GO:0070403">
    <property type="term" value="F:NAD+ binding"/>
    <property type="evidence" value="ECO:0007669"/>
    <property type="project" value="InterPro"/>
</dbReference>
<dbReference type="EMBL" id="CP059660">
    <property type="protein sequence ID" value="QRW17492.1"/>
    <property type="molecule type" value="Genomic_DNA"/>
</dbReference>
<dbReference type="Pfam" id="PF02146">
    <property type="entry name" value="SIR2"/>
    <property type="match status" value="1"/>
</dbReference>
<dbReference type="GO" id="GO:0005739">
    <property type="term" value="C:mitochondrion"/>
    <property type="evidence" value="ECO:0007669"/>
    <property type="project" value="UniProtKB-SubCell"/>
</dbReference>
<comment type="subcellular location">
    <subcellularLocation>
        <location evidence="1">Mitochondrion</location>
    </subcellularLocation>
</comment>
<dbReference type="Gene3D" id="3.40.50.1220">
    <property type="entry name" value="TPP-binding domain"/>
    <property type="match status" value="1"/>
</dbReference>
<dbReference type="InterPro" id="IPR050134">
    <property type="entry name" value="NAD-dep_sirtuin_deacylases"/>
</dbReference>
<proteinExistence type="predicted"/>